<proteinExistence type="predicted"/>
<dbReference type="EMBL" id="CAJPEV010000886">
    <property type="protein sequence ID" value="CAG0889303.1"/>
    <property type="molecule type" value="Genomic_DNA"/>
</dbReference>
<dbReference type="GO" id="GO:0005794">
    <property type="term" value="C:Golgi apparatus"/>
    <property type="evidence" value="ECO:0007669"/>
    <property type="project" value="TreeGrafter"/>
</dbReference>
<evidence type="ECO:0008006" key="6">
    <source>
        <dbReference type="Google" id="ProtNLM"/>
    </source>
</evidence>
<dbReference type="OrthoDB" id="8560686at2759"/>
<dbReference type="Pfam" id="PF24785">
    <property type="entry name" value="RXYLT1_C"/>
    <property type="match status" value="1"/>
</dbReference>
<dbReference type="GO" id="GO:0035269">
    <property type="term" value="P:protein O-linked glycosylation via mannose"/>
    <property type="evidence" value="ECO:0007669"/>
    <property type="project" value="InterPro"/>
</dbReference>
<dbReference type="InterPro" id="IPR057539">
    <property type="entry name" value="RXYLT1_N"/>
</dbReference>
<evidence type="ECO:0000259" key="2">
    <source>
        <dbReference type="Pfam" id="PF24785"/>
    </source>
</evidence>
<gene>
    <name evidence="4" type="ORF">DSTB1V02_LOCUS5431</name>
</gene>
<dbReference type="Proteomes" id="UP000677054">
    <property type="component" value="Unassembled WGS sequence"/>
</dbReference>
<name>A0A7R9A6I5_9CRUS</name>
<keyword evidence="1" id="KW-0732">Signal</keyword>
<keyword evidence="5" id="KW-1185">Reference proteome</keyword>
<feature type="signal peptide" evidence="1">
    <location>
        <begin position="1"/>
        <end position="19"/>
    </location>
</feature>
<evidence type="ECO:0000313" key="4">
    <source>
        <dbReference type="EMBL" id="CAD7245559.1"/>
    </source>
</evidence>
<dbReference type="AlphaFoldDB" id="A0A7R9A6I5"/>
<feature type="domain" description="RXYLT1 C-terminal" evidence="2">
    <location>
        <begin position="191"/>
        <end position="362"/>
    </location>
</feature>
<organism evidence="4">
    <name type="scientific">Darwinula stevensoni</name>
    <dbReference type="NCBI Taxonomy" id="69355"/>
    <lineage>
        <taxon>Eukaryota</taxon>
        <taxon>Metazoa</taxon>
        <taxon>Ecdysozoa</taxon>
        <taxon>Arthropoda</taxon>
        <taxon>Crustacea</taxon>
        <taxon>Oligostraca</taxon>
        <taxon>Ostracoda</taxon>
        <taxon>Podocopa</taxon>
        <taxon>Podocopida</taxon>
        <taxon>Darwinulocopina</taxon>
        <taxon>Darwinuloidea</taxon>
        <taxon>Darwinulidae</taxon>
        <taxon>Darwinula</taxon>
    </lineage>
</organism>
<dbReference type="GO" id="GO:0120053">
    <property type="term" value="F:ribitol beta-1,4-xylosyltransferase activity"/>
    <property type="evidence" value="ECO:0007669"/>
    <property type="project" value="InterPro"/>
</dbReference>
<reference evidence="4" key="1">
    <citation type="submission" date="2020-11" db="EMBL/GenBank/DDBJ databases">
        <authorList>
            <person name="Tran Van P."/>
        </authorList>
    </citation>
    <scope>NUCLEOTIDE SEQUENCE</scope>
</reference>
<protein>
    <recommendedName>
        <fullName evidence="6">Transmembrane protein 5</fullName>
    </recommendedName>
</protein>
<feature type="domain" description="RXYLT1 N-terminal" evidence="3">
    <location>
        <begin position="46"/>
        <end position="185"/>
    </location>
</feature>
<dbReference type="EMBL" id="LR900403">
    <property type="protein sequence ID" value="CAD7245559.1"/>
    <property type="molecule type" value="Genomic_DNA"/>
</dbReference>
<dbReference type="InterPro" id="IPR057538">
    <property type="entry name" value="RXYLT1_C"/>
</dbReference>
<dbReference type="InterPro" id="IPR055286">
    <property type="entry name" value="RXYLT1-like"/>
</dbReference>
<evidence type="ECO:0000259" key="3">
    <source>
        <dbReference type="Pfam" id="PF24786"/>
    </source>
</evidence>
<accession>A0A7R9A6I5</accession>
<evidence type="ECO:0000256" key="1">
    <source>
        <dbReference type="SAM" id="SignalP"/>
    </source>
</evidence>
<evidence type="ECO:0000313" key="5">
    <source>
        <dbReference type="Proteomes" id="UP000677054"/>
    </source>
</evidence>
<sequence>MRGLLPWSVGGVVAVLVAALVWKEPECVEDAGVAPRPRPPVDVVTEIWGKAAIGHFLWEHVLNASLEEREDGLWTFGARGFGRDLLKFRSGPKVIPGHVPVHAVERLVLVLNGRTEEKREAARRWLSFLESLPNLKRTGAVVLGNESCENSWLAPHLRSNGGRLDFVFLVYDSRMVDGESVFQWPLGVATYRGFPKRCISSGEQLERRRKFFANFIGTVYENSSREVLVEVASESPEDVFLHIRENWEPEESEETLTLYVKTLQSSHLTLCPSGTNPESYRIYEALSCGSIPVVEDPRPGGDCDDSPLRLLKAHGAPVVWIRDWRRLPDLFGRERLKSEERRREDRRRVYSWYRGFLSRMKACLSGFWSLRAGQHWGMPAWPEARKGIEEGVLLGHGGGQVGSASARVVVQPVALIGPGPDLGFRLLDQAEAPPNASH</sequence>
<dbReference type="PANTHER" id="PTHR15576:SF1">
    <property type="entry name" value="RIBITOL-5-PHOSPHATE XYLOSYLTRANSFERASE 1"/>
    <property type="match status" value="1"/>
</dbReference>
<feature type="chain" id="PRO_5036209667" description="Transmembrane protein 5" evidence="1">
    <location>
        <begin position="20"/>
        <end position="438"/>
    </location>
</feature>
<dbReference type="Pfam" id="PF24786">
    <property type="entry name" value="RXYLT1_N"/>
    <property type="match status" value="1"/>
</dbReference>
<dbReference type="PANTHER" id="PTHR15576">
    <property type="entry name" value="RIBITOL-5-PHOSPHATE XYLOSYLTRANSFERASE 1"/>
    <property type="match status" value="1"/>
</dbReference>